<dbReference type="PANTHER" id="PTHR47930">
    <property type="entry name" value="YALI0C12947P"/>
    <property type="match status" value="1"/>
</dbReference>
<dbReference type="EMBL" id="RCMV01000079">
    <property type="protein sequence ID" value="KAG3225595.1"/>
    <property type="molecule type" value="Genomic_DNA"/>
</dbReference>
<evidence type="ECO:0008006" key="3">
    <source>
        <dbReference type="Google" id="ProtNLM"/>
    </source>
</evidence>
<dbReference type="VEuPathDB" id="FungiDB:PC110_g7981"/>
<comment type="caution">
    <text evidence="1">The sequence shown here is derived from an EMBL/GenBank/DDBJ whole genome shotgun (WGS) entry which is preliminary data.</text>
</comment>
<proteinExistence type="predicted"/>
<dbReference type="Proteomes" id="UP000760860">
    <property type="component" value="Unassembled WGS sequence"/>
</dbReference>
<protein>
    <recommendedName>
        <fullName evidence="3">Pentatricopeptide repeat</fullName>
    </recommendedName>
</protein>
<sequence>MNALYGSSGIDTCFALFRELSQENLAIPEGLYVSLVDLGTQIGLIERTLHIAYNMECEGFQLSSDQLHELMVRCQSEAEISEFVRTFSLLHQGTQPETPRFEVEMYEDLISILTQLNRKNEVAKVQKLVRTAGHDDLLV</sequence>
<evidence type="ECO:0000313" key="2">
    <source>
        <dbReference type="Proteomes" id="UP000760860"/>
    </source>
</evidence>
<accession>A0A8T1IJT3</accession>
<name>A0A8T1IJT3_9STRA</name>
<gene>
    <name evidence="1" type="ORF">PC129_g3793</name>
</gene>
<dbReference type="PANTHER" id="PTHR47930:SF2">
    <property type="entry name" value="PENTATRICOPEPTIDE REPEAT PROTEIN (AFU_ORTHOLOGUE AFUA_8G04250)"/>
    <property type="match status" value="1"/>
</dbReference>
<reference evidence="1" key="1">
    <citation type="submission" date="2018-05" db="EMBL/GenBank/DDBJ databases">
        <title>Effector identification in a new, highly contiguous assembly of the strawberry crown rot pathogen Phytophthora cactorum.</title>
        <authorList>
            <person name="Armitage A.D."/>
            <person name="Nellist C.F."/>
            <person name="Bates H."/>
            <person name="Vickerstaff R.J."/>
            <person name="Harrison R.J."/>
        </authorList>
    </citation>
    <scope>NUCLEOTIDE SEQUENCE</scope>
    <source>
        <strain evidence="1">P421</strain>
    </source>
</reference>
<organism evidence="1 2">
    <name type="scientific">Phytophthora cactorum</name>
    <dbReference type="NCBI Taxonomy" id="29920"/>
    <lineage>
        <taxon>Eukaryota</taxon>
        <taxon>Sar</taxon>
        <taxon>Stramenopiles</taxon>
        <taxon>Oomycota</taxon>
        <taxon>Peronosporomycetes</taxon>
        <taxon>Peronosporales</taxon>
        <taxon>Peronosporaceae</taxon>
        <taxon>Phytophthora</taxon>
    </lineage>
</organism>
<dbReference type="AlphaFoldDB" id="A0A8T1IJT3"/>
<evidence type="ECO:0000313" key="1">
    <source>
        <dbReference type="EMBL" id="KAG3225595.1"/>
    </source>
</evidence>